<proteinExistence type="predicted"/>
<dbReference type="EMBL" id="CP003600">
    <property type="protein sequence ID" value="AFY95457.1"/>
    <property type="molecule type" value="Genomic_DNA"/>
</dbReference>
<dbReference type="AlphaFoldDB" id="K9UK32"/>
<evidence type="ECO:0000313" key="1">
    <source>
        <dbReference type="EMBL" id="AFY95457.1"/>
    </source>
</evidence>
<dbReference type="STRING" id="1173020.Cha6605_4531"/>
<protein>
    <submittedName>
        <fullName evidence="1">Uncharacterized protein</fullName>
    </submittedName>
</protein>
<name>K9UK32_CHAP6</name>
<reference evidence="1 2" key="1">
    <citation type="submission" date="2012-05" db="EMBL/GenBank/DDBJ databases">
        <title>Finished chromosome of genome of Chamaesiphon sp. PCC 6605.</title>
        <authorList>
            <consortium name="US DOE Joint Genome Institute"/>
            <person name="Gugger M."/>
            <person name="Coursin T."/>
            <person name="Rippka R."/>
            <person name="Tandeau De Marsac N."/>
            <person name="Huntemann M."/>
            <person name="Wei C.-L."/>
            <person name="Han J."/>
            <person name="Detter J.C."/>
            <person name="Han C."/>
            <person name="Tapia R."/>
            <person name="Chen A."/>
            <person name="Kyrpides N."/>
            <person name="Mavromatis K."/>
            <person name="Markowitz V."/>
            <person name="Szeto E."/>
            <person name="Ivanova N."/>
            <person name="Pagani I."/>
            <person name="Pati A."/>
            <person name="Goodwin L."/>
            <person name="Nordberg H.P."/>
            <person name="Cantor M.N."/>
            <person name="Hua S.X."/>
            <person name="Woyke T."/>
            <person name="Kerfeld C.A."/>
        </authorList>
    </citation>
    <scope>NUCLEOTIDE SEQUENCE [LARGE SCALE GENOMIC DNA]</scope>
    <source>
        <strain evidence="2">ATCC 27169 / PCC 6605</strain>
    </source>
</reference>
<gene>
    <name evidence="1" type="ORF">Cha6605_4531</name>
</gene>
<evidence type="ECO:0000313" key="2">
    <source>
        <dbReference type="Proteomes" id="UP000010366"/>
    </source>
</evidence>
<dbReference type="Proteomes" id="UP000010366">
    <property type="component" value="Chromosome"/>
</dbReference>
<keyword evidence="2" id="KW-1185">Reference proteome</keyword>
<organism evidence="1 2">
    <name type="scientific">Chamaesiphon minutus (strain ATCC 27169 / PCC 6605)</name>
    <dbReference type="NCBI Taxonomy" id="1173020"/>
    <lineage>
        <taxon>Bacteria</taxon>
        <taxon>Bacillati</taxon>
        <taxon>Cyanobacteriota</taxon>
        <taxon>Cyanophyceae</taxon>
        <taxon>Gomontiellales</taxon>
        <taxon>Chamaesiphonaceae</taxon>
        <taxon>Chamaesiphon</taxon>
    </lineage>
</organism>
<accession>K9UK32</accession>
<dbReference type="KEGG" id="cmp:Cha6605_4531"/>
<sequence>MLAENILSAKRSVIEVGDGKLKLWLESQQLSTSRSNNKTFCGDYNPRIIGRISLAVFVTEQGLFCPDYLGKFLTTLRRSCQEKKLK</sequence>
<dbReference type="HOGENOM" id="CLU_2492192_0_0_3"/>